<proteinExistence type="inferred from homology"/>
<evidence type="ECO:0000256" key="2">
    <source>
        <dbReference type="ARBA" id="ARBA00011738"/>
    </source>
</evidence>
<comment type="similarity">
    <text evidence="1 4">Belongs to the plant dirigent protein family.</text>
</comment>
<name>J3MI19_ORYBR</name>
<dbReference type="OMA" id="MESPAEY"/>
<evidence type="ECO:0000313" key="8">
    <source>
        <dbReference type="Proteomes" id="UP000006038"/>
    </source>
</evidence>
<comment type="subcellular location">
    <subcellularLocation>
        <location evidence="4">Secreted</location>
        <location evidence="4">Extracellular space</location>
        <location evidence="4">Apoplast</location>
    </subcellularLocation>
</comment>
<sequence>MGKNARKRNLGLKKSIPASRDRARDAAMSSSCCNAKGNGKHHHYYPFLAAAAVITFILAAVPAASAARRRPVRLHFYMHDIAGETAVQVVKGSGPLHPSMPPGGRHFGDTTVMDDLLTEGPSMESKAVGRAQGSYVLAGLVDPVVVVTMTVKITDGPYNGSTVVIAGRDDVLAEVRELAVVGGTGQLRGASGHVLWRTAEVLGAVHYVLELDVYATVPATSSALRLHATNATPIDAGGNKETMRNNI</sequence>
<dbReference type="InterPro" id="IPR004265">
    <property type="entry name" value="Dirigent"/>
</dbReference>
<evidence type="ECO:0000313" key="7">
    <source>
        <dbReference type="EnsemblPlants" id="OB07G10510.1"/>
    </source>
</evidence>
<evidence type="ECO:0000256" key="4">
    <source>
        <dbReference type="RuleBase" id="RU363099"/>
    </source>
</evidence>
<reference evidence="7" key="2">
    <citation type="submission" date="2013-04" db="UniProtKB">
        <authorList>
            <consortium name="EnsemblPlants"/>
        </authorList>
    </citation>
    <scope>IDENTIFICATION</scope>
</reference>
<dbReference type="eggNOG" id="ENOG502R6W2">
    <property type="taxonomic scope" value="Eukaryota"/>
</dbReference>
<dbReference type="Gene3D" id="2.40.480.10">
    <property type="entry name" value="Allene oxide cyclase-like"/>
    <property type="match status" value="1"/>
</dbReference>
<dbReference type="Gramene" id="OB07G10510.1">
    <property type="protein sequence ID" value="OB07G10510.1"/>
    <property type="gene ID" value="OB07G10510"/>
</dbReference>
<dbReference type="HOGENOM" id="CLU_087111_1_1_1"/>
<accession>J3MI19</accession>
<dbReference type="InterPro" id="IPR044859">
    <property type="entry name" value="Allene_oxi_cyc_Dirigent"/>
</dbReference>
<keyword evidence="6" id="KW-1133">Transmembrane helix</keyword>
<reference evidence="7" key="1">
    <citation type="journal article" date="2013" name="Nat. Commun.">
        <title>Whole-genome sequencing of Oryza brachyantha reveals mechanisms underlying Oryza genome evolution.</title>
        <authorList>
            <person name="Chen J."/>
            <person name="Huang Q."/>
            <person name="Gao D."/>
            <person name="Wang J."/>
            <person name="Lang Y."/>
            <person name="Liu T."/>
            <person name="Li B."/>
            <person name="Bai Z."/>
            <person name="Luis Goicoechea J."/>
            <person name="Liang C."/>
            <person name="Chen C."/>
            <person name="Zhang W."/>
            <person name="Sun S."/>
            <person name="Liao Y."/>
            <person name="Zhang X."/>
            <person name="Yang L."/>
            <person name="Song C."/>
            <person name="Wang M."/>
            <person name="Shi J."/>
            <person name="Liu G."/>
            <person name="Liu J."/>
            <person name="Zhou H."/>
            <person name="Zhou W."/>
            <person name="Yu Q."/>
            <person name="An N."/>
            <person name="Chen Y."/>
            <person name="Cai Q."/>
            <person name="Wang B."/>
            <person name="Liu B."/>
            <person name="Min J."/>
            <person name="Huang Y."/>
            <person name="Wu H."/>
            <person name="Li Z."/>
            <person name="Zhang Y."/>
            <person name="Yin Y."/>
            <person name="Song W."/>
            <person name="Jiang J."/>
            <person name="Jackson S.A."/>
            <person name="Wing R.A."/>
            <person name="Wang J."/>
            <person name="Chen M."/>
        </authorList>
    </citation>
    <scope>NUCLEOTIDE SEQUENCE [LARGE SCALE GENOMIC DNA]</scope>
    <source>
        <strain evidence="7">cv. IRGC 101232</strain>
    </source>
</reference>
<organism evidence="7">
    <name type="scientific">Oryza brachyantha</name>
    <name type="common">malo sina</name>
    <dbReference type="NCBI Taxonomy" id="4533"/>
    <lineage>
        <taxon>Eukaryota</taxon>
        <taxon>Viridiplantae</taxon>
        <taxon>Streptophyta</taxon>
        <taxon>Embryophyta</taxon>
        <taxon>Tracheophyta</taxon>
        <taxon>Spermatophyta</taxon>
        <taxon>Magnoliopsida</taxon>
        <taxon>Liliopsida</taxon>
        <taxon>Poales</taxon>
        <taxon>Poaceae</taxon>
        <taxon>BOP clade</taxon>
        <taxon>Oryzoideae</taxon>
        <taxon>Oryzeae</taxon>
        <taxon>Oryzinae</taxon>
        <taxon>Oryza</taxon>
    </lineage>
</organism>
<dbReference type="EnsemblPlants" id="OB07G10510.1">
    <property type="protein sequence ID" value="OB07G10510.1"/>
    <property type="gene ID" value="OB07G10510"/>
</dbReference>
<evidence type="ECO:0000256" key="6">
    <source>
        <dbReference type="SAM" id="Phobius"/>
    </source>
</evidence>
<dbReference type="PANTHER" id="PTHR21495">
    <property type="entry name" value="NUCLEOPORIN-RELATED"/>
    <property type="match status" value="1"/>
</dbReference>
<dbReference type="GO" id="GO:0048046">
    <property type="term" value="C:apoplast"/>
    <property type="evidence" value="ECO:0007669"/>
    <property type="project" value="UniProtKB-SubCell"/>
</dbReference>
<dbReference type="GO" id="GO:0009699">
    <property type="term" value="P:phenylpropanoid biosynthetic process"/>
    <property type="evidence" value="ECO:0007669"/>
    <property type="project" value="UniProtKB-ARBA"/>
</dbReference>
<keyword evidence="6" id="KW-0812">Transmembrane</keyword>
<feature type="region of interest" description="Disordered" evidence="5">
    <location>
        <begin position="1"/>
        <end position="24"/>
    </location>
</feature>
<evidence type="ECO:0000256" key="5">
    <source>
        <dbReference type="SAM" id="MobiDB-lite"/>
    </source>
</evidence>
<keyword evidence="3 4" id="KW-0964">Secreted</keyword>
<evidence type="ECO:0000256" key="1">
    <source>
        <dbReference type="ARBA" id="ARBA00010746"/>
    </source>
</evidence>
<protein>
    <recommendedName>
        <fullName evidence="4">Dirigent protein</fullName>
    </recommendedName>
</protein>
<keyword evidence="6" id="KW-0472">Membrane</keyword>
<feature type="compositionally biased region" description="Basic residues" evidence="5">
    <location>
        <begin position="1"/>
        <end position="11"/>
    </location>
</feature>
<evidence type="ECO:0000256" key="3">
    <source>
        <dbReference type="ARBA" id="ARBA00022525"/>
    </source>
</evidence>
<feature type="transmembrane region" description="Helical" evidence="6">
    <location>
        <begin position="44"/>
        <end position="67"/>
    </location>
</feature>
<keyword evidence="4" id="KW-0052">Apoplast</keyword>
<dbReference type="Proteomes" id="UP000006038">
    <property type="component" value="Chromosome 7"/>
</dbReference>
<comment type="subunit">
    <text evidence="2 4">Homodimer.</text>
</comment>
<keyword evidence="8" id="KW-1185">Reference proteome</keyword>
<dbReference type="STRING" id="4533.J3MI19"/>
<dbReference type="AlphaFoldDB" id="J3MI19"/>
<dbReference type="Pfam" id="PF03018">
    <property type="entry name" value="Dirigent"/>
    <property type="match status" value="1"/>
</dbReference>
<comment type="function">
    <text evidence="4">Dirigent proteins impart stereoselectivity on the phenoxy radical-coupling reaction, yielding optically active lignans from two molecules of coniferyl alcohol in the biosynthesis of lignans, flavonolignans, and alkaloids and thus plays a central role in plant secondary metabolism.</text>
</comment>